<reference evidence="1" key="1">
    <citation type="submission" date="2022-11" db="EMBL/GenBank/DDBJ databases">
        <title>Genome Sequence of Nemania bipapillata.</title>
        <authorList>
            <person name="Buettner E."/>
        </authorList>
    </citation>
    <scope>NUCLEOTIDE SEQUENCE</scope>
    <source>
        <strain evidence="1">CP14</strain>
    </source>
</reference>
<name>A0ACC2IE15_9PEZI</name>
<evidence type="ECO:0000313" key="1">
    <source>
        <dbReference type="EMBL" id="KAJ8113445.1"/>
    </source>
</evidence>
<accession>A0ACC2IE15</accession>
<organism evidence="1 2">
    <name type="scientific">Nemania bipapillata</name>
    <dbReference type="NCBI Taxonomy" id="110536"/>
    <lineage>
        <taxon>Eukaryota</taxon>
        <taxon>Fungi</taxon>
        <taxon>Dikarya</taxon>
        <taxon>Ascomycota</taxon>
        <taxon>Pezizomycotina</taxon>
        <taxon>Sordariomycetes</taxon>
        <taxon>Xylariomycetidae</taxon>
        <taxon>Xylariales</taxon>
        <taxon>Xylariaceae</taxon>
        <taxon>Nemania</taxon>
    </lineage>
</organism>
<comment type="caution">
    <text evidence="1">The sequence shown here is derived from an EMBL/GenBank/DDBJ whole genome shotgun (WGS) entry which is preliminary data.</text>
</comment>
<protein>
    <submittedName>
        <fullName evidence="1">Uncharacterized protein</fullName>
    </submittedName>
</protein>
<evidence type="ECO:0000313" key="2">
    <source>
        <dbReference type="Proteomes" id="UP001153334"/>
    </source>
</evidence>
<dbReference type="Proteomes" id="UP001153334">
    <property type="component" value="Unassembled WGS sequence"/>
</dbReference>
<keyword evidence="2" id="KW-1185">Reference proteome</keyword>
<gene>
    <name evidence="1" type="ORF">ONZ43_g5153</name>
</gene>
<dbReference type="EMBL" id="JAPESX010001526">
    <property type="protein sequence ID" value="KAJ8113445.1"/>
    <property type="molecule type" value="Genomic_DNA"/>
</dbReference>
<proteinExistence type="predicted"/>
<sequence>MALTVSWDRPIAIRGLETRLMQTFDDICVYGILGQYLHRFLLWKKDGDSMKAILQPLGKEIPSWSWMAYEGAIKYIDPLGSTVQWMSDLRWPLSEPTAEHIGHHGLNWWSKIDYRSLVEIEAPIWDLLELPVKGVMLDDNAPFDAPHFKCVIVGISKRPTGINRQYYVLIVQRFLVDNVEVWKRRGVAVMEPRYIDLDGPRMVVRLK</sequence>